<dbReference type="Proteomes" id="UP001595961">
    <property type="component" value="Unassembled WGS sequence"/>
</dbReference>
<dbReference type="RefSeq" id="WP_266148486.1">
    <property type="nucleotide sequence ID" value="NZ_CP064028.1"/>
</dbReference>
<accession>A0ABV9C5B3</accession>
<gene>
    <name evidence="2" type="ORF">ACFO5W_16200</name>
</gene>
<evidence type="ECO:0000313" key="3">
    <source>
        <dbReference type="Proteomes" id="UP001595961"/>
    </source>
</evidence>
<name>A0ABV9C5B3_9GAMM</name>
<reference evidence="3" key="1">
    <citation type="journal article" date="2019" name="Int. J. Syst. Evol. Microbiol.">
        <title>The Global Catalogue of Microorganisms (GCM) 10K type strain sequencing project: providing services to taxonomists for standard genome sequencing and annotation.</title>
        <authorList>
            <consortium name="The Broad Institute Genomics Platform"/>
            <consortium name="The Broad Institute Genome Sequencing Center for Infectious Disease"/>
            <person name="Wu L."/>
            <person name="Ma J."/>
        </authorList>
    </citation>
    <scope>NUCLEOTIDE SEQUENCE [LARGE SCALE GENOMIC DNA]</scope>
    <source>
        <strain evidence="3">CCM 4481</strain>
    </source>
</reference>
<evidence type="ECO:0000256" key="1">
    <source>
        <dbReference type="SAM" id="MobiDB-lite"/>
    </source>
</evidence>
<evidence type="ECO:0000313" key="2">
    <source>
        <dbReference type="EMBL" id="MFC4528186.1"/>
    </source>
</evidence>
<feature type="region of interest" description="Disordered" evidence="1">
    <location>
        <begin position="48"/>
        <end position="70"/>
    </location>
</feature>
<organism evidence="2 3">
    <name type="scientific">Dyella halodurans</name>
    <dbReference type="NCBI Taxonomy" id="1920171"/>
    <lineage>
        <taxon>Bacteria</taxon>
        <taxon>Pseudomonadati</taxon>
        <taxon>Pseudomonadota</taxon>
        <taxon>Gammaproteobacteria</taxon>
        <taxon>Lysobacterales</taxon>
        <taxon>Rhodanobacteraceae</taxon>
        <taxon>Dyella</taxon>
    </lineage>
</organism>
<comment type="caution">
    <text evidence="2">The sequence shown here is derived from an EMBL/GenBank/DDBJ whole genome shotgun (WGS) entry which is preliminary data.</text>
</comment>
<dbReference type="EMBL" id="JBHSGA010000018">
    <property type="protein sequence ID" value="MFC4528186.1"/>
    <property type="molecule type" value="Genomic_DNA"/>
</dbReference>
<protein>
    <submittedName>
        <fullName evidence="2">Uncharacterized protein</fullName>
    </submittedName>
</protein>
<sequence>MPHLARWAPMIRSSAISLREACAKLSAVNVSRGKRVIHAAVTIAASDKQSSPKLSLDSWEVSDDDKSVFH</sequence>
<keyword evidence="3" id="KW-1185">Reference proteome</keyword>
<proteinExistence type="predicted"/>